<evidence type="ECO:0000313" key="3">
    <source>
        <dbReference type="Proteomes" id="UP000192599"/>
    </source>
</evidence>
<dbReference type="EMBL" id="LNTC01000020">
    <property type="protein sequence ID" value="OQR41928.1"/>
    <property type="molecule type" value="Genomic_DNA"/>
</dbReference>
<organism evidence="2 3">
    <name type="scientific">Aliarcobacter cryaerophilus</name>
    <dbReference type="NCBI Taxonomy" id="28198"/>
    <lineage>
        <taxon>Bacteria</taxon>
        <taxon>Pseudomonadati</taxon>
        <taxon>Campylobacterota</taxon>
        <taxon>Epsilonproteobacteria</taxon>
        <taxon>Campylobacterales</taxon>
        <taxon>Arcobacteraceae</taxon>
        <taxon>Aliarcobacter</taxon>
    </lineage>
</organism>
<dbReference type="Gene3D" id="1.10.3680.10">
    <property type="entry name" value="TerB-like"/>
    <property type="match status" value="1"/>
</dbReference>
<dbReference type="CDD" id="cd07177">
    <property type="entry name" value="terB_like"/>
    <property type="match status" value="1"/>
</dbReference>
<reference evidence="2 3" key="1">
    <citation type="submission" date="2017-04" db="EMBL/GenBank/DDBJ databases">
        <title>Accumulation and expression of multiple antibiotic resistance genes in Arcobacter cryaerophilus that thrives in sewage.</title>
        <authorList>
            <person name="Millar J.A."/>
            <person name="Raghavan R."/>
        </authorList>
    </citation>
    <scope>NUCLEOTIDE SEQUENCE [LARGE SCALE GENOMIC DNA]</scope>
    <source>
        <strain evidence="2 3">AZT-1</strain>
    </source>
</reference>
<name>A0A1V9VDL6_9BACT</name>
<dbReference type="AlphaFoldDB" id="A0A1V9VDL6"/>
<dbReference type="Proteomes" id="UP000192599">
    <property type="component" value="Unassembled WGS sequence"/>
</dbReference>
<dbReference type="Gene3D" id="3.60.21.10">
    <property type="match status" value="1"/>
</dbReference>
<feature type="domain" description="Co-chaperone DjlA N-terminal" evidence="1">
    <location>
        <begin position="48"/>
        <end position="145"/>
    </location>
</feature>
<evidence type="ECO:0000259" key="1">
    <source>
        <dbReference type="Pfam" id="PF05099"/>
    </source>
</evidence>
<dbReference type="InterPro" id="IPR029052">
    <property type="entry name" value="Metallo-depent_PP-like"/>
</dbReference>
<sequence length="151" mass="17168">MFKNRVSAICGTHTHVGTDDLQIISTETVEESNIDNSVIDKLKIRTFINLIKVDGKIDDREIELLENLMDKFELDSNDKIELISEINSKNKINIDYSILKGNSQEILYLLIDLVAIAKADGEVHITEKLFIKEVAKSLDFDLNDLNLLFES</sequence>
<dbReference type="InterPro" id="IPR029024">
    <property type="entry name" value="TerB-like"/>
</dbReference>
<evidence type="ECO:0000313" key="2">
    <source>
        <dbReference type="EMBL" id="OQR41928.1"/>
    </source>
</evidence>
<gene>
    <name evidence="2" type="ORF">AS859_02875</name>
</gene>
<accession>A0A1V9VDL6</accession>
<comment type="caution">
    <text evidence="2">The sequence shown here is derived from an EMBL/GenBank/DDBJ whole genome shotgun (WGS) entry which is preliminary data.</text>
</comment>
<protein>
    <recommendedName>
        <fullName evidence="1">Co-chaperone DjlA N-terminal domain-containing protein</fullName>
    </recommendedName>
</protein>
<proteinExistence type="predicted"/>
<dbReference type="SUPFAM" id="SSF158682">
    <property type="entry name" value="TerB-like"/>
    <property type="match status" value="1"/>
</dbReference>
<dbReference type="InterPro" id="IPR007791">
    <property type="entry name" value="DjlA_N"/>
</dbReference>
<dbReference type="Pfam" id="PF05099">
    <property type="entry name" value="TerB"/>
    <property type="match status" value="1"/>
</dbReference>